<evidence type="ECO:0000313" key="2">
    <source>
        <dbReference type="EMBL" id="ABM80514.1"/>
    </source>
</evidence>
<dbReference type="OrthoDB" id="14887at2157"/>
<dbReference type="SUPFAM" id="SSF54862">
    <property type="entry name" value="4Fe-4S ferredoxins"/>
    <property type="match status" value="1"/>
</dbReference>
<dbReference type="PROSITE" id="PS00198">
    <property type="entry name" value="4FE4S_FER_1"/>
    <property type="match status" value="1"/>
</dbReference>
<dbReference type="PROSITE" id="PS51379">
    <property type="entry name" value="4FE4S_FER_2"/>
    <property type="match status" value="1"/>
</dbReference>
<reference evidence="2 3" key="1">
    <citation type="journal article" date="2007" name="Archaea">
        <title>The genome of Hyperthermus butylicus: a sulfur-reducing, peptide fermenting, neutrophilic Crenarchaeote growing up to 108 degrees C.</title>
        <authorList>
            <person name="Brugger K."/>
            <person name="Chen L."/>
            <person name="Stark M."/>
            <person name="Zibat A."/>
            <person name="Redder P."/>
            <person name="Ruepp A."/>
            <person name="Awayez M."/>
            <person name="She Q."/>
            <person name="Garrett R.A."/>
            <person name="Klenk H.P."/>
        </authorList>
    </citation>
    <scope>NUCLEOTIDE SEQUENCE [LARGE SCALE GENOMIC DNA]</scope>
    <source>
        <strain evidence="3">DSM 5456 / JCM 9403 / PLM1-5</strain>
    </source>
</reference>
<dbReference type="InterPro" id="IPR002500">
    <property type="entry name" value="PAPS_reduct_dom"/>
</dbReference>
<dbReference type="Gene3D" id="3.40.50.620">
    <property type="entry name" value="HUPs"/>
    <property type="match status" value="1"/>
</dbReference>
<accession>A2BKK3</accession>
<evidence type="ECO:0000259" key="1">
    <source>
        <dbReference type="PROSITE" id="PS51379"/>
    </source>
</evidence>
<dbReference type="InterPro" id="IPR014729">
    <property type="entry name" value="Rossmann-like_a/b/a_fold"/>
</dbReference>
<name>A2BKK3_HYPBU</name>
<dbReference type="GO" id="GO:0016491">
    <property type="term" value="F:oxidoreductase activity"/>
    <property type="evidence" value="ECO:0007669"/>
    <property type="project" value="UniProtKB-ARBA"/>
</dbReference>
<dbReference type="STRING" id="415426.Hbut_0658"/>
<proteinExistence type="predicted"/>
<protein>
    <submittedName>
        <fullName evidence="2">Phosphoadenosine 5'-phosphosulfate reductase</fullName>
    </submittedName>
</protein>
<evidence type="ECO:0000313" key="3">
    <source>
        <dbReference type="Proteomes" id="UP000002593"/>
    </source>
</evidence>
<dbReference type="KEGG" id="hbu:Hbut_0658"/>
<dbReference type="HOGENOM" id="CLU_026622_0_0_2"/>
<gene>
    <name evidence="2" type="ordered locus">Hbut_0658</name>
</gene>
<organism evidence="2 3">
    <name type="scientific">Hyperthermus butylicus (strain DSM 5456 / JCM 9403 / PLM1-5)</name>
    <dbReference type="NCBI Taxonomy" id="415426"/>
    <lineage>
        <taxon>Archaea</taxon>
        <taxon>Thermoproteota</taxon>
        <taxon>Thermoprotei</taxon>
        <taxon>Desulfurococcales</taxon>
        <taxon>Pyrodictiaceae</taxon>
        <taxon>Hyperthermus</taxon>
    </lineage>
</organism>
<dbReference type="EMBL" id="CP000493">
    <property type="protein sequence ID" value="ABM80514.1"/>
    <property type="molecule type" value="Genomic_DNA"/>
</dbReference>
<keyword evidence="3" id="KW-1185">Reference proteome</keyword>
<dbReference type="GeneID" id="4781739"/>
<dbReference type="InterPro" id="IPR017896">
    <property type="entry name" value="4Fe4S_Fe-S-bd"/>
</dbReference>
<dbReference type="Gene3D" id="3.30.70.20">
    <property type="match status" value="1"/>
</dbReference>
<dbReference type="eggNOG" id="arCOG00073">
    <property type="taxonomic scope" value="Archaea"/>
</dbReference>
<dbReference type="Proteomes" id="UP000002593">
    <property type="component" value="Chromosome"/>
</dbReference>
<dbReference type="SUPFAM" id="SSF52402">
    <property type="entry name" value="Adenine nucleotide alpha hydrolases-like"/>
    <property type="match status" value="1"/>
</dbReference>
<feature type="domain" description="4Fe-4S ferredoxin-type" evidence="1">
    <location>
        <begin position="584"/>
        <end position="613"/>
    </location>
</feature>
<dbReference type="Pfam" id="PF01507">
    <property type="entry name" value="PAPS_reduct"/>
    <property type="match status" value="1"/>
</dbReference>
<dbReference type="InterPro" id="IPR017900">
    <property type="entry name" value="4Fe4S_Fe_S_CS"/>
</dbReference>
<dbReference type="AlphaFoldDB" id="A2BKK3"/>
<dbReference type="PANTHER" id="PTHR43196:SF2">
    <property type="entry name" value="PHOSPHOADENOSINE PHOSPHOSULFATE REDUCTASE"/>
    <property type="match status" value="1"/>
</dbReference>
<dbReference type="EnsemblBacteria" id="ABM80514">
    <property type="protein sequence ID" value="ABM80514"/>
    <property type="gene ID" value="Hbut_0658"/>
</dbReference>
<sequence length="660" mass="74216">MPAGGRVKGAEATRLYREIMQPIYWCDDCRMVVIGSCSWCSRDGLRRLRLSQPGDIRPAHEHDVAVIREALEYSVGRRAAQRLLPGGMVFLNKVQAIDAADEVVAGGLVIGTRIYDVYRRRWLFKPDREGAVLVVEEKLGHYAVLRRKPREGEIVEKNELLEADLPGEPGLYVAFSAPGGVYGVAKTLERGGLRVLKTWVQRRRVEKPVPAGDRSRLLEVFSERLERLEREAVEFLENRVKGLGDVMVAVSGGKDSTVAAALAVKAGLRRAYFFDTGIEFPETIETAHRVAQTLGLDMAEISAGNTFWRALRLFGPPARDYRWCCKVVKFAPLAKALKPLVKTRLVTVTGQRGYESTQRAMAGKLSPSATTGRRDLLAAPIQEWTSLDVYAYIWREKLPLNPLYEMGYERVGCYLCPTSRLAEIDVARKRHREMWQRWEDYLHRYARSRGLPRIWVDYGFWRWRFSYPSEMMHLAYRLGVNPHRMLEKLIVSHAPHSIEYSREGVCHTLHLLDVNHDPREVFDLLKTTGLRDRARLEPDGTIVVVDEEQDIVLRLRPNGVLEVCGKGLQRASPRRLAAMARKILAPAYMSGACYGCEVCVAACPTGAMKAAHKVDVGRCASCQTCTFVCPAGGKLAHHAVLSLENALAAERQSSRRGGRL</sequence>
<dbReference type="RefSeq" id="WP_011821832.1">
    <property type="nucleotide sequence ID" value="NC_008818.1"/>
</dbReference>
<dbReference type="CDD" id="cd23947">
    <property type="entry name" value="PAPS_reductase-like_YbdN"/>
    <property type="match status" value="1"/>
</dbReference>
<dbReference type="InterPro" id="IPR050128">
    <property type="entry name" value="Sulfate_adenylyltrnsfr_sub2"/>
</dbReference>
<dbReference type="PANTHER" id="PTHR43196">
    <property type="entry name" value="SULFATE ADENYLYLTRANSFERASE SUBUNIT 2"/>
    <property type="match status" value="1"/>
</dbReference>